<sequence>MEAENSGRELAAGDRFYSHNKLRTGVVGDLLGEGGQGSVYKSEFGGGTYALKWYHPYYVEIDGTLMERLRRAIARGAPDDRFLWPLELVEHPARTDSFGYVMGLRPDEFRSIRELLAPPPNRIELSLEKRLFVCQQIADSFLSLHAKGFCYQDINFGNFFVHPTSGRVLICDNDNVNVDGSEASVYGTRKFMAPEIVRRETTPNGRTDLYSMAVLFFYILIGWHPLDGKKEAEANLLTEQLEHELYGTAPLFLFDENDTSNGPVSPMHDMLVCRWRSLPEKLRSLFLRAFGIGLNNPNKRVIEKEWLKTMDGFQRATFACSDCRYEHIYDHVQGRSAGECVYCSTALAPPPMLLIGTKYIALGEGAVVTLADFGHANAPRWESMAIVVEHPQKPGVFGLKNTTQEPWRVRPPGGQETMVSPGKTVLLADGLRIEAGANQATVVAPDAISSLKAGSGNEARCD</sequence>
<dbReference type="Gene3D" id="1.10.510.10">
    <property type="entry name" value="Transferase(Phosphotransferase) domain 1"/>
    <property type="match status" value="1"/>
</dbReference>
<evidence type="ECO:0000313" key="2">
    <source>
        <dbReference type="EMBL" id="CTQ73474.1"/>
    </source>
</evidence>
<dbReference type="InterPro" id="IPR000719">
    <property type="entry name" value="Prot_kinase_dom"/>
</dbReference>
<accession>A0A0M7AIP6</accession>
<feature type="domain" description="Protein kinase" evidence="1">
    <location>
        <begin position="25"/>
        <end position="313"/>
    </location>
</feature>
<evidence type="ECO:0000259" key="1">
    <source>
        <dbReference type="PROSITE" id="PS50011"/>
    </source>
</evidence>
<name>A0A0M7AIP6_9HYPH</name>
<dbReference type="OrthoDB" id="9805504at2"/>
<reference evidence="3" key="1">
    <citation type="submission" date="2015-07" db="EMBL/GenBank/DDBJ databases">
        <authorList>
            <person name="Rodrigo-Torres Lidia"/>
            <person name="Arahal R.David."/>
        </authorList>
    </citation>
    <scope>NUCLEOTIDE SEQUENCE [LARGE SCALE GENOMIC DNA]</scope>
    <source>
        <strain evidence="3">CECT 5096</strain>
    </source>
</reference>
<dbReference type="GeneID" id="97671007"/>
<protein>
    <submittedName>
        <fullName evidence="2">Serine/threonine-protein kinase 1</fullName>
    </submittedName>
</protein>
<keyword evidence="2" id="KW-0418">Kinase</keyword>
<dbReference type="GO" id="GO:0005524">
    <property type="term" value="F:ATP binding"/>
    <property type="evidence" value="ECO:0007669"/>
    <property type="project" value="InterPro"/>
</dbReference>
<proteinExistence type="predicted"/>
<keyword evidence="2" id="KW-0808">Transferase</keyword>
<dbReference type="SUPFAM" id="SSF56112">
    <property type="entry name" value="Protein kinase-like (PK-like)"/>
    <property type="match status" value="1"/>
</dbReference>
<dbReference type="GO" id="GO:0004672">
    <property type="term" value="F:protein kinase activity"/>
    <property type="evidence" value="ECO:0007669"/>
    <property type="project" value="InterPro"/>
</dbReference>
<keyword evidence="3" id="KW-1185">Reference proteome</keyword>
<dbReference type="PANTHER" id="PTHR24362">
    <property type="entry name" value="SERINE/THREONINE-PROTEIN KINASE NEK"/>
    <property type="match status" value="1"/>
</dbReference>
<dbReference type="Proteomes" id="UP000049983">
    <property type="component" value="Unassembled WGS sequence"/>
</dbReference>
<dbReference type="SMART" id="SM00220">
    <property type="entry name" value="S_TKc"/>
    <property type="match status" value="1"/>
</dbReference>
<dbReference type="Pfam" id="PF00069">
    <property type="entry name" value="Pkinase"/>
    <property type="match status" value="1"/>
</dbReference>
<dbReference type="PANTHER" id="PTHR24362:SF309">
    <property type="entry name" value="PROTEIN KINASE DOMAIN-CONTAINING PROTEIN"/>
    <property type="match status" value="1"/>
</dbReference>
<organism evidence="2 3">
    <name type="scientific">Roseibium album</name>
    <dbReference type="NCBI Taxonomy" id="311410"/>
    <lineage>
        <taxon>Bacteria</taxon>
        <taxon>Pseudomonadati</taxon>
        <taxon>Pseudomonadota</taxon>
        <taxon>Alphaproteobacteria</taxon>
        <taxon>Hyphomicrobiales</taxon>
        <taxon>Stappiaceae</taxon>
        <taxon>Roseibium</taxon>
    </lineage>
</organism>
<dbReference type="EMBL" id="CXWC01000011">
    <property type="protein sequence ID" value="CTQ73474.1"/>
    <property type="molecule type" value="Genomic_DNA"/>
</dbReference>
<dbReference type="PROSITE" id="PS50011">
    <property type="entry name" value="PROTEIN_KINASE_DOM"/>
    <property type="match status" value="1"/>
</dbReference>
<dbReference type="InterPro" id="IPR011009">
    <property type="entry name" value="Kinase-like_dom_sf"/>
</dbReference>
<dbReference type="RefSeq" id="WP_055111673.1">
    <property type="nucleotide sequence ID" value="NZ_CANKXR010000001.1"/>
</dbReference>
<dbReference type="STRING" id="311410.LA5095_00529"/>
<gene>
    <name evidence="2" type="ORF">LA5096_03669</name>
</gene>
<dbReference type="AlphaFoldDB" id="A0A0M7AIP6"/>
<evidence type="ECO:0000313" key="3">
    <source>
        <dbReference type="Proteomes" id="UP000049983"/>
    </source>
</evidence>